<feature type="domain" description="Thioesterase" evidence="1">
    <location>
        <begin position="90"/>
        <end position="179"/>
    </location>
</feature>
<organism evidence="2 3">
    <name type="scientific">Ampelomyces quisqualis</name>
    <name type="common">Powdery mildew agent</name>
    <dbReference type="NCBI Taxonomy" id="50730"/>
    <lineage>
        <taxon>Eukaryota</taxon>
        <taxon>Fungi</taxon>
        <taxon>Dikarya</taxon>
        <taxon>Ascomycota</taxon>
        <taxon>Pezizomycotina</taxon>
        <taxon>Dothideomycetes</taxon>
        <taxon>Pleosporomycetidae</taxon>
        <taxon>Pleosporales</taxon>
        <taxon>Pleosporineae</taxon>
        <taxon>Phaeosphaeriaceae</taxon>
        <taxon>Ampelomyces</taxon>
    </lineage>
</organism>
<dbReference type="InterPro" id="IPR052061">
    <property type="entry name" value="PTE-AB_protein"/>
</dbReference>
<dbReference type="PANTHER" id="PTHR47260:SF3">
    <property type="entry name" value="THIOESTERASE FAMILY PROTEIN (AFU_ORTHOLOGUE AFUA_7G03960)"/>
    <property type="match status" value="1"/>
</dbReference>
<evidence type="ECO:0000313" key="3">
    <source>
        <dbReference type="Proteomes" id="UP000800096"/>
    </source>
</evidence>
<dbReference type="Pfam" id="PF03061">
    <property type="entry name" value="4HBT"/>
    <property type="match status" value="1"/>
</dbReference>
<evidence type="ECO:0000313" key="2">
    <source>
        <dbReference type="EMBL" id="KAF1921136.1"/>
    </source>
</evidence>
<dbReference type="OrthoDB" id="506431at2759"/>
<dbReference type="InterPro" id="IPR029069">
    <property type="entry name" value="HotDog_dom_sf"/>
</dbReference>
<gene>
    <name evidence="2" type="ORF">BDU57DRAFT_435992</name>
</gene>
<dbReference type="EMBL" id="ML979132">
    <property type="protein sequence ID" value="KAF1921136.1"/>
    <property type="molecule type" value="Genomic_DNA"/>
</dbReference>
<dbReference type="Gene3D" id="3.10.129.10">
    <property type="entry name" value="Hotdog Thioesterase"/>
    <property type="match status" value="1"/>
</dbReference>
<dbReference type="CDD" id="cd03443">
    <property type="entry name" value="PaaI_thioesterase"/>
    <property type="match status" value="1"/>
</dbReference>
<proteinExistence type="predicted"/>
<name>A0A6A5R2W5_AMPQU</name>
<protein>
    <submittedName>
        <fullName evidence="2">HotDog domain-containing protein</fullName>
    </submittedName>
</protein>
<accession>A0A6A5R2W5</accession>
<keyword evidence="3" id="KW-1185">Reference proteome</keyword>
<evidence type="ECO:0000259" key="1">
    <source>
        <dbReference type="Pfam" id="PF03061"/>
    </source>
</evidence>
<dbReference type="InterPro" id="IPR006683">
    <property type="entry name" value="Thioestr_dom"/>
</dbReference>
<dbReference type="PANTHER" id="PTHR47260">
    <property type="entry name" value="UPF0644 PROTEIN PB2B4.06"/>
    <property type="match status" value="1"/>
</dbReference>
<sequence>MKDSSFDRVASIPWAARLLNDPKWTVTRTGSRLPKSSGEDSFFAETLATNRTIRTCLTLRTVEEADDEQPYKEIVTIVEIGDGLNGFPQVIHGGMAATLLDEVCGVLIVSNTERVLERAKASGSTDQLLNADYMTAYLNMTYRRPVPTPGPLLCTAKVDRQDGRKLYVRATIEDGRGTVYTIGEALFIKMKAKL</sequence>
<dbReference type="SUPFAM" id="SSF54637">
    <property type="entry name" value="Thioesterase/thiol ester dehydrase-isomerase"/>
    <property type="match status" value="1"/>
</dbReference>
<reference evidence="2" key="1">
    <citation type="journal article" date="2020" name="Stud. Mycol.">
        <title>101 Dothideomycetes genomes: a test case for predicting lifestyles and emergence of pathogens.</title>
        <authorList>
            <person name="Haridas S."/>
            <person name="Albert R."/>
            <person name="Binder M."/>
            <person name="Bloem J."/>
            <person name="Labutti K."/>
            <person name="Salamov A."/>
            <person name="Andreopoulos B."/>
            <person name="Baker S."/>
            <person name="Barry K."/>
            <person name="Bills G."/>
            <person name="Bluhm B."/>
            <person name="Cannon C."/>
            <person name="Castanera R."/>
            <person name="Culley D."/>
            <person name="Daum C."/>
            <person name="Ezra D."/>
            <person name="Gonzalez J."/>
            <person name="Henrissat B."/>
            <person name="Kuo A."/>
            <person name="Liang C."/>
            <person name="Lipzen A."/>
            <person name="Lutzoni F."/>
            <person name="Magnuson J."/>
            <person name="Mondo S."/>
            <person name="Nolan M."/>
            <person name="Ohm R."/>
            <person name="Pangilinan J."/>
            <person name="Park H.-J."/>
            <person name="Ramirez L."/>
            <person name="Alfaro M."/>
            <person name="Sun H."/>
            <person name="Tritt A."/>
            <person name="Yoshinaga Y."/>
            <person name="Zwiers L.-H."/>
            <person name="Turgeon B."/>
            <person name="Goodwin S."/>
            <person name="Spatafora J."/>
            <person name="Crous P."/>
            <person name="Grigoriev I."/>
        </authorList>
    </citation>
    <scope>NUCLEOTIDE SEQUENCE</scope>
    <source>
        <strain evidence="2">HMLAC05119</strain>
    </source>
</reference>
<dbReference type="AlphaFoldDB" id="A0A6A5R2W5"/>
<dbReference type="Proteomes" id="UP000800096">
    <property type="component" value="Unassembled WGS sequence"/>
</dbReference>